<protein>
    <submittedName>
        <fullName evidence="2">Uncharacterized protein</fullName>
    </submittedName>
</protein>
<keyword evidence="1" id="KW-0812">Transmembrane</keyword>
<name>A0A9X2DPA0_9BACI</name>
<dbReference type="RefSeq" id="WP_251223351.1">
    <property type="nucleotide sequence ID" value="NZ_JAMBOL010000008.1"/>
</dbReference>
<evidence type="ECO:0000313" key="3">
    <source>
        <dbReference type="Proteomes" id="UP001139179"/>
    </source>
</evidence>
<organism evidence="2 3">
    <name type="scientific">Halalkalibacter oceani</name>
    <dbReference type="NCBI Taxonomy" id="1653776"/>
    <lineage>
        <taxon>Bacteria</taxon>
        <taxon>Bacillati</taxon>
        <taxon>Bacillota</taxon>
        <taxon>Bacilli</taxon>
        <taxon>Bacillales</taxon>
        <taxon>Bacillaceae</taxon>
        <taxon>Halalkalibacter</taxon>
    </lineage>
</organism>
<dbReference type="EMBL" id="JAMBOL010000008">
    <property type="protein sequence ID" value="MCM3714579.1"/>
    <property type="molecule type" value="Genomic_DNA"/>
</dbReference>
<proteinExistence type="predicted"/>
<reference evidence="2" key="1">
    <citation type="submission" date="2022-05" db="EMBL/GenBank/DDBJ databases">
        <title>Comparative Genomics of Spacecraft Associated Microbes.</title>
        <authorList>
            <person name="Tran M.T."/>
            <person name="Wright A."/>
            <person name="Seuylemezian A."/>
            <person name="Eisen J."/>
            <person name="Coil D."/>
        </authorList>
    </citation>
    <scope>NUCLEOTIDE SEQUENCE</scope>
    <source>
        <strain evidence="2">214.1.1</strain>
    </source>
</reference>
<evidence type="ECO:0000313" key="2">
    <source>
        <dbReference type="EMBL" id="MCM3714579.1"/>
    </source>
</evidence>
<evidence type="ECO:0000256" key="1">
    <source>
        <dbReference type="SAM" id="Phobius"/>
    </source>
</evidence>
<sequence length="101" mass="11139">MNVVPHADTNLEAIIFAGEGEEADPFLIEAPEKLAEIRNHLNSQTLTDPDETQRFDERTPFHFRNGSKIFLASLSIMTAPSCIVSACTETIILSVIVLILV</sequence>
<keyword evidence="1" id="KW-0472">Membrane</keyword>
<comment type="caution">
    <text evidence="2">The sequence shown here is derived from an EMBL/GenBank/DDBJ whole genome shotgun (WGS) entry which is preliminary data.</text>
</comment>
<dbReference type="AlphaFoldDB" id="A0A9X2DPA0"/>
<accession>A0A9X2DPA0</accession>
<keyword evidence="3" id="KW-1185">Reference proteome</keyword>
<gene>
    <name evidence="2" type="ORF">M3202_10805</name>
</gene>
<feature type="transmembrane region" description="Helical" evidence="1">
    <location>
        <begin position="69"/>
        <end position="100"/>
    </location>
</feature>
<keyword evidence="1" id="KW-1133">Transmembrane helix</keyword>
<dbReference type="Proteomes" id="UP001139179">
    <property type="component" value="Unassembled WGS sequence"/>
</dbReference>